<organism evidence="2">
    <name type="scientific">Glycine soja</name>
    <name type="common">Wild soybean</name>
    <dbReference type="NCBI Taxonomy" id="3848"/>
    <lineage>
        <taxon>Eukaryota</taxon>
        <taxon>Viridiplantae</taxon>
        <taxon>Streptophyta</taxon>
        <taxon>Embryophyta</taxon>
        <taxon>Tracheophyta</taxon>
        <taxon>Spermatophyta</taxon>
        <taxon>Magnoliopsida</taxon>
        <taxon>eudicotyledons</taxon>
        <taxon>Gunneridae</taxon>
        <taxon>Pentapetalae</taxon>
        <taxon>rosids</taxon>
        <taxon>fabids</taxon>
        <taxon>Fabales</taxon>
        <taxon>Fabaceae</taxon>
        <taxon>Papilionoideae</taxon>
        <taxon>50 kb inversion clade</taxon>
        <taxon>NPAAA clade</taxon>
        <taxon>indigoferoid/millettioid clade</taxon>
        <taxon>Phaseoleae</taxon>
        <taxon>Glycine</taxon>
        <taxon>Glycine subgen. Soja</taxon>
    </lineage>
</organism>
<dbReference type="PANTHER" id="PTHR33132">
    <property type="entry name" value="OSJNBB0118P14.9 PROTEIN"/>
    <property type="match status" value="1"/>
</dbReference>
<dbReference type="EMBL" id="KN664071">
    <property type="protein sequence ID" value="KHN10930.1"/>
    <property type="molecule type" value="Genomic_DNA"/>
</dbReference>
<proteinExistence type="predicted"/>
<reference evidence="2" key="1">
    <citation type="submission" date="2014-07" db="EMBL/GenBank/DDBJ databases">
        <title>Identification of a novel salt tolerance gene in wild soybean by whole-genome sequencing.</title>
        <authorList>
            <person name="Lam H.-M."/>
            <person name="Qi X."/>
            <person name="Li M.-W."/>
            <person name="Liu X."/>
            <person name="Xie M."/>
            <person name="Ni M."/>
            <person name="Xu X."/>
        </authorList>
    </citation>
    <scope>NUCLEOTIDE SEQUENCE [LARGE SCALE GENOMIC DNA]</scope>
    <source>
        <tissue evidence="2">Root</tissue>
    </source>
</reference>
<feature type="compositionally biased region" description="Polar residues" evidence="1">
    <location>
        <begin position="65"/>
        <end position="77"/>
    </location>
</feature>
<feature type="compositionally biased region" description="Polar residues" evidence="1">
    <location>
        <begin position="19"/>
        <end position="29"/>
    </location>
</feature>
<feature type="region of interest" description="Disordered" evidence="1">
    <location>
        <begin position="1"/>
        <end position="81"/>
    </location>
</feature>
<protein>
    <submittedName>
        <fullName evidence="2">Uncharacterized protein</fullName>
    </submittedName>
</protein>
<sequence>MAAQVKSFHLNSHSKKPSLPTSKMQNMSSARGEELMKGVFRKRAIDKGNNVIESDQINDSKKKSNVSGHHNQQNQGGNELMNVVRKGTEKLSIKENKCKSGPHSKVCYCAPTTHEGSFRCRLHRKKSATDDNNKSNLRLNSQYGMVEFQPQMPSAVIINGWTNEELSPEISLQENLSPLQQKVKKYNRTRIDECSGQNQDYLHRKQQTGE</sequence>
<dbReference type="AlphaFoldDB" id="A0A0B2PPA6"/>
<dbReference type="PANTHER" id="PTHR33132:SF144">
    <property type="entry name" value="SERINE-RICH PROTEIN-LIKE PROTEIN"/>
    <property type="match status" value="1"/>
</dbReference>
<dbReference type="Proteomes" id="UP000053555">
    <property type="component" value="Unassembled WGS sequence"/>
</dbReference>
<accession>A0A0B2PPA6</accession>
<evidence type="ECO:0000256" key="1">
    <source>
        <dbReference type="SAM" id="MobiDB-lite"/>
    </source>
</evidence>
<evidence type="ECO:0000313" key="2">
    <source>
        <dbReference type="EMBL" id="KHN10930.1"/>
    </source>
</evidence>
<gene>
    <name evidence="2" type="ORF">glysoja_026665</name>
</gene>
<name>A0A0B2PPA6_GLYSO</name>
<dbReference type="Gramene" id="XM_028391139.1">
    <property type="protein sequence ID" value="XP_028246940.1"/>
    <property type="gene ID" value="LOC114424299"/>
</dbReference>